<dbReference type="Proteomes" id="UP001583193">
    <property type="component" value="Unassembled WGS sequence"/>
</dbReference>
<accession>A0ABR3XRN8</accession>
<organism evidence="1 2">
    <name type="scientific">Paecilomyces lecythidis</name>
    <dbReference type="NCBI Taxonomy" id="3004212"/>
    <lineage>
        <taxon>Eukaryota</taxon>
        <taxon>Fungi</taxon>
        <taxon>Dikarya</taxon>
        <taxon>Ascomycota</taxon>
        <taxon>Pezizomycotina</taxon>
        <taxon>Eurotiomycetes</taxon>
        <taxon>Eurotiomycetidae</taxon>
        <taxon>Eurotiales</taxon>
        <taxon>Thermoascaceae</taxon>
        <taxon>Paecilomyces</taxon>
    </lineage>
</organism>
<dbReference type="EMBL" id="JAVDPF010000012">
    <property type="protein sequence ID" value="KAL1878370.1"/>
    <property type="molecule type" value="Genomic_DNA"/>
</dbReference>
<protein>
    <recommendedName>
        <fullName evidence="3">Lipocalin-like domain-containing protein</fullName>
    </recommendedName>
</protein>
<proteinExistence type="predicted"/>
<evidence type="ECO:0000313" key="1">
    <source>
        <dbReference type="EMBL" id="KAL1878370.1"/>
    </source>
</evidence>
<reference evidence="1 2" key="1">
    <citation type="journal article" date="2024" name="IMA Fungus">
        <title>IMA Genome - F19 : A genome assembly and annotation guide to empower mycologists, including annotated draft genome sequences of Ceratocystis pirilliformis, Diaporthe australafricana, Fusarium ophioides, Paecilomyces lecythidis, and Sporothrix stenoceras.</title>
        <authorList>
            <person name="Aylward J."/>
            <person name="Wilson A.M."/>
            <person name="Visagie C.M."/>
            <person name="Spraker J."/>
            <person name="Barnes I."/>
            <person name="Buitendag C."/>
            <person name="Ceriani C."/>
            <person name="Del Mar Angel L."/>
            <person name="du Plessis D."/>
            <person name="Fuchs T."/>
            <person name="Gasser K."/>
            <person name="Kramer D."/>
            <person name="Li W."/>
            <person name="Munsamy K."/>
            <person name="Piso A."/>
            <person name="Price J.L."/>
            <person name="Sonnekus B."/>
            <person name="Thomas C."/>
            <person name="van der Nest A."/>
            <person name="van Dijk A."/>
            <person name="van Heerden A."/>
            <person name="van Vuuren N."/>
            <person name="Yilmaz N."/>
            <person name="Duong T.A."/>
            <person name="van der Merwe N.A."/>
            <person name="Wingfield M.J."/>
            <person name="Wingfield B.D."/>
        </authorList>
    </citation>
    <scope>NUCLEOTIDE SEQUENCE [LARGE SCALE GENOMIC DNA]</scope>
    <source>
        <strain evidence="1 2">CMW 18167</strain>
    </source>
</reference>
<keyword evidence="2" id="KW-1185">Reference proteome</keyword>
<evidence type="ECO:0000313" key="2">
    <source>
        <dbReference type="Proteomes" id="UP001583193"/>
    </source>
</evidence>
<sequence>MPTAEGRISGDNKNFLGQWEVNGFNVLLNGNFRQSVEKWSASPATLQYEDFNDLIGTYMIDTEFEPYIGSSDLFLPFKSQSGRHIRVVSSLQYHLSQRTDVTGLGVWQYSKSESD</sequence>
<evidence type="ECO:0008006" key="3">
    <source>
        <dbReference type="Google" id="ProtNLM"/>
    </source>
</evidence>
<name>A0ABR3XRN8_9EURO</name>
<comment type="caution">
    <text evidence="1">The sequence shown here is derived from an EMBL/GenBank/DDBJ whole genome shotgun (WGS) entry which is preliminary data.</text>
</comment>
<gene>
    <name evidence="1" type="ORF">Plec18167_004442</name>
</gene>